<proteinExistence type="predicted"/>
<keyword evidence="2" id="KW-1185">Reference proteome</keyword>
<evidence type="ECO:0000313" key="1">
    <source>
        <dbReference type="EMBL" id="AUN99696.1"/>
    </source>
</evidence>
<evidence type="ECO:0000313" key="2">
    <source>
        <dbReference type="Proteomes" id="UP000235584"/>
    </source>
</evidence>
<dbReference type="KEGG" id="bsto:C0V70_16600"/>
<protein>
    <submittedName>
        <fullName evidence="1">Uncharacterized protein</fullName>
    </submittedName>
</protein>
<dbReference type="EMBL" id="CP025704">
    <property type="protein sequence ID" value="AUN99696.1"/>
    <property type="molecule type" value="Genomic_DNA"/>
</dbReference>
<name>A0A2K9NW10_BACTC</name>
<dbReference type="RefSeq" id="WP_102244987.1">
    <property type="nucleotide sequence ID" value="NZ_CP025704.1"/>
</dbReference>
<reference evidence="1 2" key="1">
    <citation type="submission" date="2018-01" db="EMBL/GenBank/DDBJ databases">
        <title>Complete genome sequence of Bacteriovorax stolpii DSM12778.</title>
        <authorList>
            <person name="Tang B."/>
            <person name="Chang J."/>
        </authorList>
    </citation>
    <scope>NUCLEOTIDE SEQUENCE [LARGE SCALE GENOMIC DNA]</scope>
    <source>
        <strain evidence="1 2">DSM 12778</strain>
    </source>
</reference>
<dbReference type="PROSITE" id="PS51257">
    <property type="entry name" value="PROKAR_LIPOPROTEIN"/>
    <property type="match status" value="1"/>
</dbReference>
<accession>A0A2K9NW10</accession>
<dbReference type="Proteomes" id="UP000235584">
    <property type="component" value="Chromosome"/>
</dbReference>
<organism evidence="1 2">
    <name type="scientific">Bacteriovorax stolpii</name>
    <name type="common">Bdellovibrio stolpii</name>
    <dbReference type="NCBI Taxonomy" id="960"/>
    <lineage>
        <taxon>Bacteria</taxon>
        <taxon>Pseudomonadati</taxon>
        <taxon>Bdellovibrionota</taxon>
        <taxon>Bacteriovoracia</taxon>
        <taxon>Bacteriovoracales</taxon>
        <taxon>Bacteriovoracaceae</taxon>
        <taxon>Bacteriovorax</taxon>
    </lineage>
</organism>
<sequence>MKYVSLLALMSMGLFLFGCGGDNASTTTGGGSTSASVYAFQTDATFRPGDLKLEAANFTTLCRDAFSTYSPAVSCTNFYPFLGKSSTNGFKSFISVNTLNANAVVKLVDGTTTIASSLQSLVDNGPNLKGSDTWIGWPEAYWYSGVASDGSAGNNCQDYANDTSSANVNVATNGSSFSWDMRGPVCDYYDDYKYVCLCN</sequence>
<dbReference type="AlphaFoldDB" id="A0A2K9NW10"/>
<gene>
    <name evidence="1" type="ORF">C0V70_16600</name>
</gene>